<dbReference type="PANTHER" id="PTHR10989:SF16">
    <property type="entry name" value="AT02829P-RELATED"/>
    <property type="match status" value="1"/>
</dbReference>
<reference evidence="7" key="1">
    <citation type="journal article" date="2017" name="Genome Biol.">
        <title>Comparative genomics reveals high biological diversity and specific adaptations in the industrially and medically important fungal genus Aspergillus.</title>
        <authorList>
            <person name="de Vries R.P."/>
            <person name="Riley R."/>
            <person name="Wiebenga A."/>
            <person name="Aguilar-Osorio G."/>
            <person name="Amillis S."/>
            <person name="Uchima C.A."/>
            <person name="Anderluh G."/>
            <person name="Asadollahi M."/>
            <person name="Askin M."/>
            <person name="Barry K."/>
            <person name="Battaglia E."/>
            <person name="Bayram O."/>
            <person name="Benocci T."/>
            <person name="Braus-Stromeyer S.A."/>
            <person name="Caldana C."/>
            <person name="Canovas D."/>
            <person name="Cerqueira G.C."/>
            <person name="Chen F."/>
            <person name="Chen W."/>
            <person name="Choi C."/>
            <person name="Clum A."/>
            <person name="Dos Santos R.A."/>
            <person name="Damasio A.R."/>
            <person name="Diallinas G."/>
            <person name="Emri T."/>
            <person name="Fekete E."/>
            <person name="Flipphi M."/>
            <person name="Freyberg S."/>
            <person name="Gallo A."/>
            <person name="Gournas C."/>
            <person name="Habgood R."/>
            <person name="Hainaut M."/>
            <person name="Harispe M.L."/>
            <person name="Henrissat B."/>
            <person name="Hilden K.S."/>
            <person name="Hope R."/>
            <person name="Hossain A."/>
            <person name="Karabika E."/>
            <person name="Karaffa L."/>
            <person name="Karanyi Z."/>
            <person name="Krasevec N."/>
            <person name="Kuo A."/>
            <person name="Kusch H."/>
            <person name="LaButti K."/>
            <person name="Lagendijk E.L."/>
            <person name="Lapidus A."/>
            <person name="Levasseur A."/>
            <person name="Lindquist E."/>
            <person name="Lipzen A."/>
            <person name="Logrieco A.F."/>
            <person name="MacCabe A."/>
            <person name="Maekelae M.R."/>
            <person name="Malavazi I."/>
            <person name="Melin P."/>
            <person name="Meyer V."/>
            <person name="Mielnichuk N."/>
            <person name="Miskei M."/>
            <person name="Molnar A.P."/>
            <person name="Mule G."/>
            <person name="Ngan C.Y."/>
            <person name="Orejas M."/>
            <person name="Orosz E."/>
            <person name="Ouedraogo J.P."/>
            <person name="Overkamp K.M."/>
            <person name="Park H.-S."/>
            <person name="Perrone G."/>
            <person name="Piumi F."/>
            <person name="Punt P.J."/>
            <person name="Ram A.F."/>
            <person name="Ramon A."/>
            <person name="Rauscher S."/>
            <person name="Record E."/>
            <person name="Riano-Pachon D.M."/>
            <person name="Robert V."/>
            <person name="Roehrig J."/>
            <person name="Ruller R."/>
            <person name="Salamov A."/>
            <person name="Salih N.S."/>
            <person name="Samson R.A."/>
            <person name="Sandor E."/>
            <person name="Sanguinetti M."/>
            <person name="Schuetze T."/>
            <person name="Sepcic K."/>
            <person name="Shelest E."/>
            <person name="Sherlock G."/>
            <person name="Sophianopoulou V."/>
            <person name="Squina F.M."/>
            <person name="Sun H."/>
            <person name="Susca A."/>
            <person name="Todd R.B."/>
            <person name="Tsang A."/>
            <person name="Unkles S.E."/>
            <person name="van de Wiele N."/>
            <person name="van Rossen-Uffink D."/>
            <person name="Oliveira J.V."/>
            <person name="Vesth T.C."/>
            <person name="Visser J."/>
            <person name="Yu J.-H."/>
            <person name="Zhou M."/>
            <person name="Andersen M.R."/>
            <person name="Archer D.B."/>
            <person name="Baker S.E."/>
            <person name="Benoit I."/>
            <person name="Brakhage A.A."/>
            <person name="Braus G.H."/>
            <person name="Fischer R."/>
            <person name="Frisvad J.C."/>
            <person name="Goldman G.H."/>
            <person name="Houbraken J."/>
            <person name="Oakley B."/>
            <person name="Pocsi I."/>
            <person name="Scazzocchio C."/>
            <person name="Seiboth B."/>
            <person name="vanKuyk P.A."/>
            <person name="Wortman J."/>
            <person name="Dyer P.S."/>
            <person name="Grigoriev I.V."/>
        </authorList>
    </citation>
    <scope>NUCLEOTIDE SEQUENCE [LARGE SCALE GENOMIC DNA]</scope>
    <source>
        <strain evidence="7">CBS 506.65</strain>
    </source>
</reference>
<evidence type="ECO:0000256" key="1">
    <source>
        <dbReference type="ARBA" id="ARBA00004127"/>
    </source>
</evidence>
<keyword evidence="3 5" id="KW-1133">Transmembrane helix</keyword>
<dbReference type="OrthoDB" id="1898221at2759"/>
<accession>A0A1L9SF23</accession>
<protein>
    <recommendedName>
        <fullName evidence="8">FAR-17a/AIG1-like protein</fullName>
    </recommendedName>
</protein>
<feature type="transmembrane region" description="Helical" evidence="5">
    <location>
        <begin position="174"/>
        <end position="193"/>
    </location>
</feature>
<evidence type="ECO:0000256" key="4">
    <source>
        <dbReference type="ARBA" id="ARBA00023136"/>
    </source>
</evidence>
<dbReference type="EMBL" id="KV878344">
    <property type="protein sequence ID" value="OJJ45875.1"/>
    <property type="molecule type" value="Genomic_DNA"/>
</dbReference>
<keyword evidence="2 5" id="KW-0812">Transmembrane</keyword>
<organism evidence="6 7">
    <name type="scientific">Penicilliopsis zonata CBS 506.65</name>
    <dbReference type="NCBI Taxonomy" id="1073090"/>
    <lineage>
        <taxon>Eukaryota</taxon>
        <taxon>Fungi</taxon>
        <taxon>Dikarya</taxon>
        <taxon>Ascomycota</taxon>
        <taxon>Pezizomycotina</taxon>
        <taxon>Eurotiomycetes</taxon>
        <taxon>Eurotiomycetidae</taxon>
        <taxon>Eurotiales</taxon>
        <taxon>Aspergillaceae</taxon>
        <taxon>Penicilliopsis</taxon>
    </lineage>
</organism>
<feature type="transmembrane region" description="Helical" evidence="5">
    <location>
        <begin position="59"/>
        <end position="80"/>
    </location>
</feature>
<comment type="subcellular location">
    <subcellularLocation>
        <location evidence="1">Endomembrane system</location>
        <topology evidence="1">Multi-pass membrane protein</topology>
    </subcellularLocation>
</comment>
<feature type="transmembrane region" description="Helical" evidence="5">
    <location>
        <begin position="21"/>
        <end position="39"/>
    </location>
</feature>
<name>A0A1L9SF23_9EURO</name>
<dbReference type="GeneID" id="34614187"/>
<dbReference type="InterPro" id="IPR006838">
    <property type="entry name" value="ADTRP_AIG1"/>
</dbReference>
<gene>
    <name evidence="6" type="ORF">ASPZODRAFT_2109210</name>
</gene>
<dbReference type="AlphaFoldDB" id="A0A1L9SF23"/>
<proteinExistence type="predicted"/>
<dbReference type="GO" id="GO:0012505">
    <property type="term" value="C:endomembrane system"/>
    <property type="evidence" value="ECO:0007669"/>
    <property type="project" value="UniProtKB-SubCell"/>
</dbReference>
<evidence type="ECO:0000256" key="5">
    <source>
        <dbReference type="SAM" id="Phobius"/>
    </source>
</evidence>
<dbReference type="PANTHER" id="PTHR10989">
    <property type="entry name" value="ANDROGEN-INDUCED PROTEIN 1-RELATED"/>
    <property type="match status" value="1"/>
</dbReference>
<evidence type="ECO:0000313" key="7">
    <source>
        <dbReference type="Proteomes" id="UP000184188"/>
    </source>
</evidence>
<evidence type="ECO:0000256" key="3">
    <source>
        <dbReference type="ARBA" id="ARBA00022989"/>
    </source>
</evidence>
<dbReference type="VEuPathDB" id="FungiDB:ASPZODRAFT_2109210"/>
<evidence type="ECO:0000313" key="6">
    <source>
        <dbReference type="EMBL" id="OJJ45875.1"/>
    </source>
</evidence>
<dbReference type="GO" id="GO:0016020">
    <property type="term" value="C:membrane"/>
    <property type="evidence" value="ECO:0007669"/>
    <property type="project" value="InterPro"/>
</dbReference>
<dbReference type="STRING" id="1073090.A0A1L9SF23"/>
<evidence type="ECO:0000256" key="2">
    <source>
        <dbReference type="ARBA" id="ARBA00022692"/>
    </source>
</evidence>
<sequence>MPSPESLIKRHPLQWMSSPSRGFSALVHVAGLASFASSFKYLHDNPNIANEAYGWHFQYLTIIGLTLATITFAIGLLADLTLSPRLFLLKNLLSVCSAPMEVLISLLYWGLRMRNALTGQIDERLVVPEWAEMSLVAACPSTSLLTVTDIGFHAIPSIVMLVDLVLLSPPWTVTILPALGLSSVIAFGYWFWVELCFSHNGWYPYPIFEQLPAPGRAGLFIGSAVVMALTTATLKWLHGRVNGFGTPTAPHARPGAINKNGSL</sequence>
<dbReference type="RefSeq" id="XP_022580385.1">
    <property type="nucleotide sequence ID" value="XM_022727723.1"/>
</dbReference>
<feature type="transmembrane region" description="Helical" evidence="5">
    <location>
        <begin position="92"/>
        <end position="111"/>
    </location>
</feature>
<keyword evidence="4 5" id="KW-0472">Membrane</keyword>
<dbReference type="Proteomes" id="UP000184188">
    <property type="component" value="Unassembled WGS sequence"/>
</dbReference>
<dbReference type="Pfam" id="PF04750">
    <property type="entry name" value="Far-17a_AIG1"/>
    <property type="match status" value="1"/>
</dbReference>
<evidence type="ECO:0008006" key="8">
    <source>
        <dbReference type="Google" id="ProtNLM"/>
    </source>
</evidence>
<keyword evidence="7" id="KW-1185">Reference proteome</keyword>